<gene>
    <name evidence="18" type="ORF">NOI20_15570</name>
</gene>
<dbReference type="PANTHER" id="PTHR13847">
    <property type="entry name" value="SARCOSINE DEHYDROGENASE-RELATED"/>
    <property type="match status" value="1"/>
</dbReference>
<dbReference type="InterPro" id="IPR006278">
    <property type="entry name" value="SoxB"/>
</dbReference>
<keyword evidence="8" id="KW-0274">FAD</keyword>
<keyword evidence="7" id="KW-0547">Nucleotide-binding</keyword>
<evidence type="ECO:0000256" key="16">
    <source>
        <dbReference type="ARBA" id="ARBA00048917"/>
    </source>
</evidence>
<evidence type="ECO:0000256" key="5">
    <source>
        <dbReference type="ARBA" id="ARBA00022630"/>
    </source>
</evidence>
<evidence type="ECO:0000256" key="15">
    <source>
        <dbReference type="ARBA" id="ARBA00047316"/>
    </source>
</evidence>
<evidence type="ECO:0000256" key="11">
    <source>
        <dbReference type="ARBA" id="ARBA00044044"/>
    </source>
</evidence>
<evidence type="ECO:0000313" key="18">
    <source>
        <dbReference type="EMBL" id="MDQ2095538.1"/>
    </source>
</evidence>
<name>A0AAJ1UDJ0_9RHOB</name>
<evidence type="ECO:0000256" key="8">
    <source>
        <dbReference type="ARBA" id="ARBA00022827"/>
    </source>
</evidence>
<evidence type="ECO:0000256" key="14">
    <source>
        <dbReference type="ARBA" id="ARBA00044295"/>
    </source>
</evidence>
<evidence type="ECO:0000313" key="19">
    <source>
        <dbReference type="Proteomes" id="UP001227162"/>
    </source>
</evidence>
<evidence type="ECO:0000256" key="7">
    <source>
        <dbReference type="ARBA" id="ARBA00022741"/>
    </source>
</evidence>
<protein>
    <recommendedName>
        <fullName evidence="12">Sarcosine oxidase subunit beta</fullName>
        <ecNumber evidence="11">1.5.3.24</ecNumber>
    </recommendedName>
    <alternativeName>
        <fullName evidence="13">Sarcosine oxidase (5,10-methylenetetrahydrofolate-forming) subunit beta</fullName>
    </alternativeName>
    <alternativeName>
        <fullName evidence="14">Tetrameric sarcosine oxidase subunit beta</fullName>
    </alternativeName>
</protein>
<evidence type="ECO:0000256" key="13">
    <source>
        <dbReference type="ARBA" id="ARBA00044216"/>
    </source>
</evidence>
<dbReference type="GO" id="GO:0046653">
    <property type="term" value="P:tetrahydrofolate metabolic process"/>
    <property type="evidence" value="ECO:0007669"/>
    <property type="project" value="InterPro"/>
</dbReference>
<evidence type="ECO:0000256" key="9">
    <source>
        <dbReference type="ARBA" id="ARBA00023002"/>
    </source>
</evidence>
<dbReference type="PROSITE" id="PS50206">
    <property type="entry name" value="RHODANESE_3"/>
    <property type="match status" value="1"/>
</dbReference>
<comment type="similarity">
    <text evidence="10">Belongs to the SoxB family.</text>
</comment>
<dbReference type="InterPro" id="IPR001763">
    <property type="entry name" value="Rhodanese-like_dom"/>
</dbReference>
<proteinExistence type="inferred from homology"/>
<dbReference type="AlphaFoldDB" id="A0AAJ1UDJ0"/>
<keyword evidence="9" id="KW-0560">Oxidoreductase</keyword>
<keyword evidence="4" id="KW-0963">Cytoplasm</keyword>
<evidence type="ECO:0000256" key="1">
    <source>
        <dbReference type="ARBA" id="ARBA00001917"/>
    </source>
</evidence>
<dbReference type="InterPro" id="IPR006076">
    <property type="entry name" value="FAD-dep_OxRdtase"/>
</dbReference>
<comment type="cofactor">
    <cofactor evidence="2">
        <name>FAD</name>
        <dbReference type="ChEBI" id="CHEBI:57692"/>
    </cofactor>
</comment>
<dbReference type="EMBL" id="JANFFA010000005">
    <property type="protein sequence ID" value="MDQ2095538.1"/>
    <property type="molecule type" value="Genomic_DNA"/>
</dbReference>
<evidence type="ECO:0000256" key="3">
    <source>
        <dbReference type="ARBA" id="ARBA00004496"/>
    </source>
</evidence>
<dbReference type="Proteomes" id="UP001227162">
    <property type="component" value="Unassembled WGS sequence"/>
</dbReference>
<comment type="caution">
    <text evidence="18">The sequence shown here is derived from an EMBL/GenBank/DDBJ whole genome shotgun (WGS) entry which is preliminary data.</text>
</comment>
<evidence type="ECO:0000256" key="10">
    <source>
        <dbReference type="ARBA" id="ARBA00043973"/>
    </source>
</evidence>
<dbReference type="RefSeq" id="WP_317627163.1">
    <property type="nucleotide sequence ID" value="NZ_JANFFA010000005.1"/>
</dbReference>
<dbReference type="EC" id="1.5.3.24" evidence="11"/>
<sequence length="417" mass="44590">MTKTYSAFNLLREGLRANKGWGRAWRTPEPKPSYDVVIIGGGGHGLATAYYLAKNHGLRNVAVLEKGWLGGGNTGRNTTVIRSNYFYPESAALYDLSVKLYEGLSKDLNYNVMFSQRGMIVTAHSEPEMEMAARQVNAMRLNGVDAELLDAAEVRRLEPALSFRADMRHPIHGGVLQKRAGTGRHDAVAWGYARAADAAGVDIIQNCEVLDLILEAGRCVGVNTTRGEIRAGVVGAAVAGHSSVLAGMVGVGLPITSYALQAFVSEPLKPVLNRVVLCPPYGTYVSQSDKGGLVIGGGLDRVPSYGQRGNMPMQEEVLSGLSEMMPMLNKVKLLRHWAGIVDVTPDSSPILGPSGVEGLFLNCGWGTGGFKAIPAGGYLFAHLLAEGTHHEISRPFDLSRFDTGYLVDEGAASGIAH</sequence>
<keyword evidence="5" id="KW-0285">Flavoprotein</keyword>
<evidence type="ECO:0000256" key="2">
    <source>
        <dbReference type="ARBA" id="ARBA00001974"/>
    </source>
</evidence>
<comment type="cofactor">
    <cofactor evidence="1">
        <name>FMN</name>
        <dbReference type="ChEBI" id="CHEBI:58210"/>
    </cofactor>
</comment>
<dbReference type="GO" id="GO:0005737">
    <property type="term" value="C:cytoplasm"/>
    <property type="evidence" value="ECO:0007669"/>
    <property type="project" value="UniProtKB-SubCell"/>
</dbReference>
<dbReference type="InterPro" id="IPR036188">
    <property type="entry name" value="FAD/NAD-bd_sf"/>
</dbReference>
<accession>A0AAJ1UDJ0</accession>
<organism evidence="18 19">
    <name type="scientific">Rhodalgimonas zhirmunskyi</name>
    <dbReference type="NCBI Taxonomy" id="2964767"/>
    <lineage>
        <taxon>Bacteria</taxon>
        <taxon>Pseudomonadati</taxon>
        <taxon>Pseudomonadota</taxon>
        <taxon>Alphaproteobacteria</taxon>
        <taxon>Rhodobacterales</taxon>
        <taxon>Roseobacteraceae</taxon>
        <taxon>Rhodalgimonas</taxon>
    </lineage>
</organism>
<evidence type="ECO:0000259" key="17">
    <source>
        <dbReference type="PROSITE" id="PS50206"/>
    </source>
</evidence>
<dbReference type="SUPFAM" id="SSF54373">
    <property type="entry name" value="FAD-linked reductases, C-terminal domain"/>
    <property type="match status" value="1"/>
</dbReference>
<comment type="subcellular location">
    <subcellularLocation>
        <location evidence="3">Cytoplasm</location>
    </subcellularLocation>
</comment>
<reference evidence="18" key="2">
    <citation type="submission" date="2023-04" db="EMBL/GenBank/DDBJ databases">
        <title>'Rhodoalgimonas zhirmunskyi' gen. nov., isolated from a red alga.</title>
        <authorList>
            <person name="Nedashkovskaya O.I."/>
            <person name="Otstavnykh N.Y."/>
            <person name="Bystritskaya E.P."/>
            <person name="Balabanova L.A."/>
            <person name="Isaeva M.P."/>
        </authorList>
    </citation>
    <scope>NUCLEOTIDE SEQUENCE</scope>
    <source>
        <strain evidence="18">10Alg 79</strain>
    </source>
</reference>
<dbReference type="SUPFAM" id="SSF51905">
    <property type="entry name" value="FAD/NAD(P)-binding domain"/>
    <property type="match status" value="1"/>
</dbReference>
<comment type="catalytic activity">
    <reaction evidence="16">
        <text>sarcosine + (6S)-5,6,7,8-tetrahydrofolate + O2 = (6R)-5,10-methylene-5,6,7,8-tetrahydrofolate + glycine + H2O2</text>
        <dbReference type="Rhea" id="RHEA:70455"/>
        <dbReference type="ChEBI" id="CHEBI:15379"/>
        <dbReference type="ChEBI" id="CHEBI:15636"/>
        <dbReference type="ChEBI" id="CHEBI:16240"/>
        <dbReference type="ChEBI" id="CHEBI:57305"/>
        <dbReference type="ChEBI" id="CHEBI:57433"/>
        <dbReference type="ChEBI" id="CHEBI:57453"/>
        <dbReference type="EC" id="1.5.3.24"/>
    </reaction>
</comment>
<evidence type="ECO:0000256" key="6">
    <source>
        <dbReference type="ARBA" id="ARBA00022643"/>
    </source>
</evidence>
<dbReference type="GO" id="GO:0000166">
    <property type="term" value="F:nucleotide binding"/>
    <property type="evidence" value="ECO:0007669"/>
    <property type="project" value="UniProtKB-KW"/>
</dbReference>
<comment type="catalytic activity">
    <reaction evidence="15">
        <text>sarcosine + O2 + H2O = formaldehyde + glycine + H2O2</text>
        <dbReference type="Rhea" id="RHEA:13313"/>
        <dbReference type="ChEBI" id="CHEBI:15377"/>
        <dbReference type="ChEBI" id="CHEBI:15379"/>
        <dbReference type="ChEBI" id="CHEBI:16240"/>
        <dbReference type="ChEBI" id="CHEBI:16842"/>
        <dbReference type="ChEBI" id="CHEBI:57305"/>
        <dbReference type="ChEBI" id="CHEBI:57433"/>
    </reaction>
</comment>
<evidence type="ECO:0000256" key="12">
    <source>
        <dbReference type="ARBA" id="ARBA00044150"/>
    </source>
</evidence>
<dbReference type="GO" id="GO:0008115">
    <property type="term" value="F:sarcosine oxidase activity"/>
    <property type="evidence" value="ECO:0007669"/>
    <property type="project" value="InterPro"/>
</dbReference>
<keyword evidence="6" id="KW-0288">FMN</keyword>
<evidence type="ECO:0000256" key="4">
    <source>
        <dbReference type="ARBA" id="ARBA00022490"/>
    </source>
</evidence>
<dbReference type="Gene3D" id="3.30.9.10">
    <property type="entry name" value="D-Amino Acid Oxidase, subunit A, domain 2"/>
    <property type="match status" value="1"/>
</dbReference>
<dbReference type="Gene3D" id="3.50.50.60">
    <property type="entry name" value="FAD/NAD(P)-binding domain"/>
    <property type="match status" value="1"/>
</dbReference>
<feature type="domain" description="Rhodanese" evidence="17">
    <location>
        <begin position="36"/>
        <end position="80"/>
    </location>
</feature>
<dbReference type="PANTHER" id="PTHR13847:SF287">
    <property type="entry name" value="FAD-DEPENDENT OXIDOREDUCTASE DOMAIN-CONTAINING PROTEIN 1"/>
    <property type="match status" value="1"/>
</dbReference>
<dbReference type="NCBIfam" id="TIGR01373">
    <property type="entry name" value="soxB"/>
    <property type="match status" value="1"/>
</dbReference>
<keyword evidence="19" id="KW-1185">Reference proteome</keyword>
<reference evidence="18" key="1">
    <citation type="submission" date="2022-07" db="EMBL/GenBank/DDBJ databases">
        <authorList>
            <person name="Otstavnykh N."/>
            <person name="Isaeva M."/>
            <person name="Bystritskaya E."/>
        </authorList>
    </citation>
    <scope>NUCLEOTIDE SEQUENCE</scope>
    <source>
        <strain evidence="18">10Alg 79</strain>
    </source>
</reference>
<dbReference type="Pfam" id="PF01266">
    <property type="entry name" value="DAO"/>
    <property type="match status" value="1"/>
</dbReference>